<proteinExistence type="predicted"/>
<protein>
    <submittedName>
        <fullName evidence="1">Uncharacterized protein</fullName>
    </submittedName>
</protein>
<dbReference type="OrthoDB" id="24044at2759"/>
<reference evidence="2" key="1">
    <citation type="journal article" date="2011" name="Genome Res.">
        <title>Phylogeny-wide analysis of social amoeba genomes highlights ancient origins for complex intercellular communication.</title>
        <authorList>
            <person name="Heidel A.J."/>
            <person name="Lawal H.M."/>
            <person name="Felder M."/>
            <person name="Schilde C."/>
            <person name="Helps N.R."/>
            <person name="Tunggal B."/>
            <person name="Rivero F."/>
            <person name="John U."/>
            <person name="Schleicher M."/>
            <person name="Eichinger L."/>
            <person name="Platzer M."/>
            <person name="Noegel A.A."/>
            <person name="Schaap P."/>
            <person name="Gloeckner G."/>
        </authorList>
    </citation>
    <scope>NUCLEOTIDE SEQUENCE [LARGE SCALE GENOMIC DNA]</scope>
    <source>
        <strain evidence="2">SH3</strain>
    </source>
</reference>
<dbReference type="Proteomes" id="UP000007797">
    <property type="component" value="Unassembled WGS sequence"/>
</dbReference>
<evidence type="ECO:0000313" key="2">
    <source>
        <dbReference type="Proteomes" id="UP000007797"/>
    </source>
</evidence>
<name>F4Q202_CACFS</name>
<dbReference type="KEGG" id="dfa:DFA_06688"/>
<keyword evidence="2" id="KW-1185">Reference proteome</keyword>
<sequence length="388" mass="43955">MEEELKEKEEEEEERLIIFPVNLQRLQFSIPIPRHITQQIPPTLTSLVHIFSFNQPIVYIPTSLTSFTLKMDNNPLISPYPTRCTTKLEIINNNQDKHQQLYDNKQLLLPYSLTTLECNSYDYDKHGKGSIRLDQIIYHTNVRHLKVGRWEFEIRKDLDSNANNGSFMLIERSSLEGGVVTVVGRNQSKQKIYLNFDRFDEIVVSSSTSYIATNNYISQNCQGDSFTTTYNLDGACFDGTILTCENNQVSIYTYGDLACTGTPYQVQINSTGECGIVSNFPSGIYQCVDDFEIPTEPALITLTYNGTCQDNWKEEPVIFMVATKIDYCFPVNGNPNVSYKLTCDAATQSNFTMVEYFDATCLGNSNPINIPYAPICGDIMSSILICNN</sequence>
<dbReference type="GeneID" id="14870058"/>
<evidence type="ECO:0000313" key="1">
    <source>
        <dbReference type="EMBL" id="EGG18022.1"/>
    </source>
</evidence>
<dbReference type="RefSeq" id="XP_004356915.1">
    <property type="nucleotide sequence ID" value="XM_004356861.1"/>
</dbReference>
<accession>F4Q202</accession>
<dbReference type="Pfam" id="PF11912">
    <property type="entry name" value="CfaA_B_C"/>
    <property type="match status" value="1"/>
</dbReference>
<dbReference type="EMBL" id="GL883020">
    <property type="protein sequence ID" value="EGG18022.1"/>
    <property type="molecule type" value="Genomic_DNA"/>
</dbReference>
<dbReference type="AlphaFoldDB" id="F4Q202"/>
<organism evidence="1 2">
    <name type="scientific">Cavenderia fasciculata</name>
    <name type="common">Slime mold</name>
    <name type="synonym">Dictyostelium fasciculatum</name>
    <dbReference type="NCBI Taxonomy" id="261658"/>
    <lineage>
        <taxon>Eukaryota</taxon>
        <taxon>Amoebozoa</taxon>
        <taxon>Evosea</taxon>
        <taxon>Eumycetozoa</taxon>
        <taxon>Dictyostelia</taxon>
        <taxon>Acytosteliales</taxon>
        <taxon>Cavenderiaceae</taxon>
        <taxon>Cavenderia</taxon>
    </lineage>
</organism>
<dbReference type="PANTHER" id="PTHR33714:SF6">
    <property type="entry name" value="TRANSMEMBRANE PROTEIN"/>
    <property type="match status" value="1"/>
</dbReference>
<dbReference type="InterPro" id="IPR021837">
    <property type="entry name" value="CfaA/B/C"/>
</dbReference>
<gene>
    <name evidence="1" type="ORF">DFA_06688</name>
</gene>
<dbReference type="PANTHER" id="PTHR33714">
    <property type="entry name" value="COUNTING FACTOR-ASSOCIATED PROTEIN A-RELATED"/>
    <property type="match status" value="1"/>
</dbReference>